<dbReference type="Proteomes" id="UP000215902">
    <property type="component" value="Unassembled WGS sequence"/>
</dbReference>
<evidence type="ECO:0000256" key="2">
    <source>
        <dbReference type="SAM" id="MobiDB-lite"/>
    </source>
</evidence>
<keyword evidence="1" id="KW-0106">Calcium</keyword>
<organism evidence="5 6">
    <name type="scientific">Macrostomum lignano</name>
    <dbReference type="NCBI Taxonomy" id="282301"/>
    <lineage>
        <taxon>Eukaryota</taxon>
        <taxon>Metazoa</taxon>
        <taxon>Spiralia</taxon>
        <taxon>Lophotrochozoa</taxon>
        <taxon>Platyhelminthes</taxon>
        <taxon>Rhabditophora</taxon>
        <taxon>Macrostomorpha</taxon>
        <taxon>Macrostomida</taxon>
        <taxon>Macrostomidae</taxon>
        <taxon>Macrostomum</taxon>
    </lineage>
</organism>
<evidence type="ECO:0000313" key="6">
    <source>
        <dbReference type="Proteomes" id="UP000215902"/>
    </source>
</evidence>
<evidence type="ECO:0000313" key="5">
    <source>
        <dbReference type="EMBL" id="PAA75920.1"/>
    </source>
</evidence>
<reference evidence="5 6" key="1">
    <citation type="submission" date="2017-06" db="EMBL/GenBank/DDBJ databases">
        <title>A platform for efficient transgenesis in Macrostomum lignano, a flatworm model organism for stem cell research.</title>
        <authorList>
            <person name="Berezikov E."/>
        </authorList>
    </citation>
    <scope>NUCLEOTIDE SEQUENCE [LARGE SCALE GENOMIC DNA]</scope>
    <source>
        <strain evidence="5">DV1</strain>
        <tissue evidence="5">Whole organism</tissue>
    </source>
</reference>
<dbReference type="PROSITE" id="PS00018">
    <property type="entry name" value="EF_HAND_1"/>
    <property type="match status" value="1"/>
</dbReference>
<dbReference type="InterPro" id="IPR011992">
    <property type="entry name" value="EF-hand-dom_pair"/>
</dbReference>
<feature type="compositionally biased region" description="Low complexity" evidence="2">
    <location>
        <begin position="46"/>
        <end position="80"/>
    </location>
</feature>
<feature type="domain" description="EF-hand" evidence="3">
    <location>
        <begin position="117"/>
        <end position="152"/>
    </location>
</feature>
<dbReference type="AlphaFoldDB" id="A0A267FQ34"/>
<dbReference type="CDD" id="cd00051">
    <property type="entry name" value="EFh"/>
    <property type="match status" value="1"/>
</dbReference>
<gene>
    <name evidence="4" type="ORF">BOX15_Mlig031196g2</name>
    <name evidence="5" type="ORF">BOX15_Mlig031196g3</name>
</gene>
<dbReference type="Gene3D" id="1.10.238.10">
    <property type="entry name" value="EF-hand"/>
    <property type="match status" value="1"/>
</dbReference>
<protein>
    <recommendedName>
        <fullName evidence="3">EF-hand domain-containing protein</fullName>
    </recommendedName>
</protein>
<dbReference type="InterPro" id="IPR002048">
    <property type="entry name" value="EF_hand_dom"/>
</dbReference>
<dbReference type="SUPFAM" id="SSF47473">
    <property type="entry name" value="EF-hand"/>
    <property type="match status" value="1"/>
</dbReference>
<keyword evidence="6" id="KW-1185">Reference proteome</keyword>
<dbReference type="EMBL" id="NIVC01000856">
    <property type="protein sequence ID" value="PAA75920.1"/>
    <property type="molecule type" value="Genomic_DNA"/>
</dbReference>
<dbReference type="OrthoDB" id="26525at2759"/>
<proteinExistence type="predicted"/>
<evidence type="ECO:0000259" key="3">
    <source>
        <dbReference type="PROSITE" id="PS50222"/>
    </source>
</evidence>
<evidence type="ECO:0000256" key="1">
    <source>
        <dbReference type="ARBA" id="ARBA00022837"/>
    </source>
</evidence>
<name>A0A267FQ34_9PLAT</name>
<dbReference type="PROSITE" id="PS50222">
    <property type="entry name" value="EF_HAND_2"/>
    <property type="match status" value="1"/>
</dbReference>
<comment type="caution">
    <text evidence="5">The sequence shown here is derived from an EMBL/GenBank/DDBJ whole genome shotgun (WGS) entry which is preliminary data.</text>
</comment>
<sequence>MQRPLNPPVLCDDPPLAFDCKACQSVLRSETDEVVKRHHRAVMDGRQNSPRRSQQRSGKSQKFSSRQQSQQQPAAGAAARQKPDKQLLMKWFNDVDTEKRGFITFEGLKAVCKKDGLTESSALEMFEVLDANRDGKITLREYKLLLGIYPEEAREEETWQLIFENIDEEETGQLEFREVDKYFTTTFGQRIALGIRKQDLKKYQQTVGPGSTTFKTDDFIAWLRRERRG</sequence>
<dbReference type="SMART" id="SM00054">
    <property type="entry name" value="EFh"/>
    <property type="match status" value="3"/>
</dbReference>
<accession>A0A267FQ34</accession>
<feature type="region of interest" description="Disordered" evidence="2">
    <location>
        <begin position="34"/>
        <end position="82"/>
    </location>
</feature>
<dbReference type="InterPro" id="IPR018247">
    <property type="entry name" value="EF_Hand_1_Ca_BS"/>
</dbReference>
<evidence type="ECO:0000313" key="4">
    <source>
        <dbReference type="EMBL" id="PAA47369.1"/>
    </source>
</evidence>
<dbReference type="GO" id="GO:0005509">
    <property type="term" value="F:calcium ion binding"/>
    <property type="evidence" value="ECO:0007669"/>
    <property type="project" value="InterPro"/>
</dbReference>
<dbReference type="EMBL" id="NIVC01004475">
    <property type="protein sequence ID" value="PAA47369.1"/>
    <property type="molecule type" value="Genomic_DNA"/>
</dbReference>